<dbReference type="EMBL" id="BHVY01000001">
    <property type="protein sequence ID" value="GIJ82191.1"/>
    <property type="molecule type" value="Genomic_DNA"/>
</dbReference>
<comment type="caution">
    <text evidence="1">The sequence shown here is derived from an EMBL/GenBank/DDBJ whole genome shotgun (WGS) entry which is preliminary data.</text>
</comment>
<reference evidence="1 2" key="1">
    <citation type="submission" date="2018-10" db="EMBL/GenBank/DDBJ databases">
        <title>Pan-genome distribution and transcriptional activeness of fungal secondary metabolism genes in Aspergillus section Fumigati.</title>
        <authorList>
            <person name="Takahashi H."/>
            <person name="Umemura M."/>
            <person name="Ninomiya A."/>
            <person name="Kusuya Y."/>
            <person name="Urayama S."/>
            <person name="Shimizu M."/>
            <person name="Watanabe A."/>
            <person name="Kamei K."/>
            <person name="Yaguchi T."/>
            <person name="Hagiwara D."/>
        </authorList>
    </citation>
    <scope>NUCLEOTIDE SEQUENCE [LARGE SCALE GENOMIC DNA]</scope>
    <source>
        <strain evidence="1 2">IFM 55266</strain>
    </source>
</reference>
<sequence length="109" mass="11786">MLGKVVLEETYEHAGLAEESKETPICMSLLGTVSVSAMCAKSMSPGERLQLSNGHGIAYTVIFLTLSGIQNIADKTEAAKVATLTNNWIAEQIKEHQDRVGSFFLDVNS</sequence>
<dbReference type="OrthoDB" id="4499944at2759"/>
<organism evidence="1 2">
    <name type="scientific">Aspergillus pseudoviridinutans</name>
    <dbReference type="NCBI Taxonomy" id="1517512"/>
    <lineage>
        <taxon>Eukaryota</taxon>
        <taxon>Fungi</taxon>
        <taxon>Dikarya</taxon>
        <taxon>Ascomycota</taxon>
        <taxon>Pezizomycotina</taxon>
        <taxon>Eurotiomycetes</taxon>
        <taxon>Eurotiomycetidae</taxon>
        <taxon>Eurotiales</taxon>
        <taxon>Aspergillaceae</taxon>
        <taxon>Aspergillus</taxon>
        <taxon>Aspergillus subgen. Fumigati</taxon>
    </lineage>
</organism>
<proteinExistence type="predicted"/>
<dbReference type="SUPFAM" id="SSF51556">
    <property type="entry name" value="Metallo-dependent hydrolases"/>
    <property type="match status" value="1"/>
</dbReference>
<dbReference type="RefSeq" id="XP_043152938.1">
    <property type="nucleotide sequence ID" value="XM_043297003.1"/>
</dbReference>
<evidence type="ECO:0000313" key="2">
    <source>
        <dbReference type="Proteomes" id="UP001043456"/>
    </source>
</evidence>
<dbReference type="Proteomes" id="UP001043456">
    <property type="component" value="Unassembled WGS sequence"/>
</dbReference>
<dbReference type="GeneID" id="66999310"/>
<gene>
    <name evidence="1" type="ORF">Asppvi_000697</name>
</gene>
<dbReference type="Gene3D" id="3.20.20.140">
    <property type="entry name" value="Metal-dependent hydrolases"/>
    <property type="match status" value="1"/>
</dbReference>
<dbReference type="InterPro" id="IPR032466">
    <property type="entry name" value="Metal_Hydrolase"/>
</dbReference>
<keyword evidence="2" id="KW-1185">Reference proteome</keyword>
<name>A0A9P3B6N9_9EURO</name>
<dbReference type="AlphaFoldDB" id="A0A9P3B6N9"/>
<evidence type="ECO:0000313" key="1">
    <source>
        <dbReference type="EMBL" id="GIJ82191.1"/>
    </source>
</evidence>
<protein>
    <submittedName>
        <fullName evidence="1">Uncharacterized protein</fullName>
    </submittedName>
</protein>
<accession>A0A9P3B6N9</accession>